<protein>
    <submittedName>
        <fullName evidence="2">Uncharacterized protein</fullName>
    </submittedName>
</protein>
<organism evidence="2 3">
    <name type="scientific">Mikania micrantha</name>
    <name type="common">bitter vine</name>
    <dbReference type="NCBI Taxonomy" id="192012"/>
    <lineage>
        <taxon>Eukaryota</taxon>
        <taxon>Viridiplantae</taxon>
        <taxon>Streptophyta</taxon>
        <taxon>Embryophyta</taxon>
        <taxon>Tracheophyta</taxon>
        <taxon>Spermatophyta</taxon>
        <taxon>Magnoliopsida</taxon>
        <taxon>eudicotyledons</taxon>
        <taxon>Gunneridae</taxon>
        <taxon>Pentapetalae</taxon>
        <taxon>asterids</taxon>
        <taxon>campanulids</taxon>
        <taxon>Asterales</taxon>
        <taxon>Asteraceae</taxon>
        <taxon>Asteroideae</taxon>
        <taxon>Heliantheae alliance</taxon>
        <taxon>Eupatorieae</taxon>
        <taxon>Mikania</taxon>
    </lineage>
</organism>
<gene>
    <name evidence="2" type="ORF">E3N88_26453</name>
</gene>
<feature type="compositionally biased region" description="Low complexity" evidence="1">
    <location>
        <begin position="68"/>
        <end position="119"/>
    </location>
</feature>
<dbReference type="Proteomes" id="UP000326396">
    <property type="component" value="Linkage Group LG3"/>
</dbReference>
<proteinExistence type="predicted"/>
<comment type="caution">
    <text evidence="2">The sequence shown here is derived from an EMBL/GenBank/DDBJ whole genome shotgun (WGS) entry which is preliminary data.</text>
</comment>
<feature type="region of interest" description="Disordered" evidence="1">
    <location>
        <begin position="179"/>
        <end position="202"/>
    </location>
</feature>
<feature type="compositionally biased region" description="Low complexity" evidence="1">
    <location>
        <begin position="51"/>
        <end position="60"/>
    </location>
</feature>
<feature type="compositionally biased region" description="Polar residues" evidence="1">
    <location>
        <begin position="27"/>
        <end position="37"/>
    </location>
</feature>
<dbReference type="EMBL" id="SZYD01000013">
    <property type="protein sequence ID" value="KAD4386284.1"/>
    <property type="molecule type" value="Genomic_DNA"/>
</dbReference>
<feature type="region of interest" description="Disordered" evidence="1">
    <location>
        <begin position="27"/>
        <end position="124"/>
    </location>
</feature>
<reference evidence="2 3" key="1">
    <citation type="submission" date="2019-05" db="EMBL/GenBank/DDBJ databases">
        <title>Mikania micrantha, genome provides insights into the molecular mechanism of rapid growth.</title>
        <authorList>
            <person name="Liu B."/>
        </authorList>
    </citation>
    <scope>NUCLEOTIDE SEQUENCE [LARGE SCALE GENOMIC DNA]</scope>
    <source>
        <strain evidence="2">NLD-2019</strain>
        <tissue evidence="2">Leaf</tissue>
    </source>
</reference>
<feature type="compositionally biased region" description="Pro residues" evidence="1">
    <location>
        <begin position="41"/>
        <end position="50"/>
    </location>
</feature>
<evidence type="ECO:0000256" key="1">
    <source>
        <dbReference type="SAM" id="MobiDB-lite"/>
    </source>
</evidence>
<dbReference type="PRINTS" id="PR01217">
    <property type="entry name" value="PRICHEXTENSN"/>
</dbReference>
<evidence type="ECO:0000313" key="3">
    <source>
        <dbReference type="Proteomes" id="UP000326396"/>
    </source>
</evidence>
<keyword evidence="3" id="KW-1185">Reference proteome</keyword>
<accession>A0A5N6N7Q2</accession>
<dbReference type="AlphaFoldDB" id="A0A5N6N7Q2"/>
<name>A0A5N6N7Q2_9ASTR</name>
<sequence>MSWRRLYLGKSAKFRFLNNPNLPSYETFTTPNHRPQFTPNLPTPPLPTPITNPTTPATFQPNPPPTPSSTTFDISTTSTPSPTQITSPTPSTASSSATEPTSQNESSSSNMSSPPNNVPTRPQRTRTLNTKYFNSNMVNTITVHPIPATLEPTSHTQTLKDPEWRTQWITNLMHFCKTKRGNPPTSNKPIGPMAPLSDTKHT</sequence>
<dbReference type="OrthoDB" id="10660224at2759"/>
<evidence type="ECO:0000313" key="2">
    <source>
        <dbReference type="EMBL" id="KAD4386284.1"/>
    </source>
</evidence>